<dbReference type="AlphaFoldDB" id="A0A1B7VM56"/>
<dbReference type="PATRIC" id="fig|1710894.3.peg.1949"/>
<proteinExistence type="predicted"/>
<organism evidence="1 2">
    <name type="scientific">Aphanizomenon flos-aquae LD13</name>
    <dbReference type="NCBI Taxonomy" id="1710894"/>
    <lineage>
        <taxon>Bacteria</taxon>
        <taxon>Bacillati</taxon>
        <taxon>Cyanobacteriota</taxon>
        <taxon>Cyanophyceae</taxon>
        <taxon>Nostocales</taxon>
        <taxon>Aphanizomenonaceae</taxon>
        <taxon>Aphanizomenon</taxon>
    </lineage>
</organism>
<dbReference type="Gene3D" id="3.40.1350.10">
    <property type="match status" value="1"/>
</dbReference>
<name>A0A1B7VM56_APHFL</name>
<dbReference type="STRING" id="1803587.GCA_001593825_03852"/>
<accession>A0A1B7VM56</accession>
<protein>
    <submittedName>
        <fullName evidence="1">Fatty-acid synthase</fullName>
    </submittedName>
</protein>
<dbReference type="Pfam" id="PF08814">
    <property type="entry name" value="XisH"/>
    <property type="match status" value="1"/>
</dbReference>
<evidence type="ECO:0000313" key="1">
    <source>
        <dbReference type="EMBL" id="OBQ20938.1"/>
    </source>
</evidence>
<dbReference type="InterPro" id="IPR014919">
    <property type="entry name" value="XisH"/>
</dbReference>
<dbReference type="EMBL" id="LJOY01000072">
    <property type="protein sequence ID" value="OBQ20938.1"/>
    <property type="molecule type" value="Genomic_DNA"/>
</dbReference>
<dbReference type="InterPro" id="IPR011856">
    <property type="entry name" value="tRNA_endonuc-like_dom_sf"/>
</dbReference>
<gene>
    <name evidence="1" type="ORF">AN481_16745</name>
</gene>
<sequence length="138" mass="16034">MPAKDIYHDQVKNALEKENWQITKDPLVLKWGTRDLYIDLGAEKLIAAEKTGQKIAVEVKSFVSNSPIADLEKALGQYILYHDILQQLEPNRHLYLAIRQETYSELFEEPVGKILLENQRLCLLVFDSEQEIILKWIP</sequence>
<dbReference type="Proteomes" id="UP000092382">
    <property type="component" value="Unassembled WGS sequence"/>
</dbReference>
<dbReference type="GO" id="GO:0003676">
    <property type="term" value="F:nucleic acid binding"/>
    <property type="evidence" value="ECO:0007669"/>
    <property type="project" value="InterPro"/>
</dbReference>
<dbReference type="CDD" id="cd22366">
    <property type="entry name" value="XisH-like"/>
    <property type="match status" value="1"/>
</dbReference>
<dbReference type="InterPro" id="IPR011335">
    <property type="entry name" value="Restrct_endonuc-II-like"/>
</dbReference>
<reference evidence="1 2" key="1">
    <citation type="submission" date="2015-09" db="EMBL/GenBank/DDBJ databases">
        <title>Whole genome shotgun sequence assembly of Aphanizomenon flos-aquae UKL13.</title>
        <authorList>
            <person name="Driscoll C."/>
        </authorList>
    </citation>
    <scope>NUCLEOTIDE SEQUENCE [LARGE SCALE GENOMIC DNA]</scope>
    <source>
        <strain evidence="1">MDT13</strain>
    </source>
</reference>
<dbReference type="SUPFAM" id="SSF52980">
    <property type="entry name" value="Restriction endonuclease-like"/>
    <property type="match status" value="1"/>
</dbReference>
<comment type="caution">
    <text evidence="1">The sequence shown here is derived from an EMBL/GenBank/DDBJ whole genome shotgun (WGS) entry which is preliminary data.</text>
</comment>
<evidence type="ECO:0000313" key="2">
    <source>
        <dbReference type="Proteomes" id="UP000092382"/>
    </source>
</evidence>